<feature type="compositionally biased region" description="Polar residues" evidence="1">
    <location>
        <begin position="121"/>
        <end position="130"/>
    </location>
</feature>
<feature type="compositionally biased region" description="Polar residues" evidence="1">
    <location>
        <begin position="713"/>
        <end position="725"/>
    </location>
</feature>
<dbReference type="GO" id="GO:0005516">
    <property type="term" value="F:calmodulin binding"/>
    <property type="evidence" value="ECO:0007669"/>
    <property type="project" value="InterPro"/>
</dbReference>
<evidence type="ECO:0000259" key="2">
    <source>
        <dbReference type="SMART" id="SM01054"/>
    </source>
</evidence>
<feature type="compositionally biased region" description="Low complexity" evidence="1">
    <location>
        <begin position="131"/>
        <end position="152"/>
    </location>
</feature>
<gene>
    <name evidence="3" type="ORF">HHK36_017830</name>
</gene>
<dbReference type="Pfam" id="PF07839">
    <property type="entry name" value="CaM_binding"/>
    <property type="match status" value="1"/>
</dbReference>
<feature type="compositionally biased region" description="Low complexity" evidence="1">
    <location>
        <begin position="28"/>
        <end position="37"/>
    </location>
</feature>
<feature type="compositionally biased region" description="Basic and acidic residues" evidence="1">
    <location>
        <begin position="523"/>
        <end position="541"/>
    </location>
</feature>
<evidence type="ECO:0000313" key="4">
    <source>
        <dbReference type="Proteomes" id="UP000655225"/>
    </source>
</evidence>
<dbReference type="PANTHER" id="PTHR33923">
    <property type="entry name" value="CALMODULIN-BINDING PROTEIN-RELATED"/>
    <property type="match status" value="1"/>
</dbReference>
<feature type="compositionally biased region" description="Polar residues" evidence="1">
    <location>
        <begin position="101"/>
        <end position="114"/>
    </location>
</feature>
<keyword evidence="4" id="KW-1185">Reference proteome</keyword>
<dbReference type="InterPro" id="IPR012417">
    <property type="entry name" value="CaM-bd_dom_pln"/>
</dbReference>
<dbReference type="SMART" id="SM01054">
    <property type="entry name" value="CaM_binding"/>
    <property type="match status" value="1"/>
</dbReference>
<protein>
    <recommendedName>
        <fullName evidence="2">Calmodulin-binding domain-containing protein</fullName>
    </recommendedName>
</protein>
<feature type="compositionally biased region" description="Basic and acidic residues" evidence="1">
    <location>
        <begin position="764"/>
        <end position="781"/>
    </location>
</feature>
<feature type="compositionally biased region" description="Low complexity" evidence="1">
    <location>
        <begin position="503"/>
        <end position="521"/>
    </location>
</feature>
<feature type="compositionally biased region" description="Low complexity" evidence="1">
    <location>
        <begin position="82"/>
        <end position="91"/>
    </location>
</feature>
<evidence type="ECO:0000313" key="3">
    <source>
        <dbReference type="EMBL" id="KAF8396217.1"/>
    </source>
</evidence>
<feature type="region of interest" description="Disordered" evidence="1">
    <location>
        <begin position="669"/>
        <end position="784"/>
    </location>
</feature>
<comment type="caution">
    <text evidence="3">The sequence shown here is derived from an EMBL/GenBank/DDBJ whole genome shotgun (WGS) entry which is preliminary data.</text>
</comment>
<feature type="region of interest" description="Disordered" evidence="1">
    <location>
        <begin position="1"/>
        <end position="170"/>
    </location>
</feature>
<dbReference type="InterPro" id="IPR044681">
    <property type="entry name" value="PICBP-like"/>
</dbReference>
<dbReference type="OMA" id="THEHALT"/>
<reference evidence="3 4" key="1">
    <citation type="submission" date="2020-04" db="EMBL/GenBank/DDBJ databases">
        <title>Plant Genome Project.</title>
        <authorList>
            <person name="Zhang R.-G."/>
        </authorList>
    </citation>
    <scope>NUCLEOTIDE SEQUENCE [LARGE SCALE GENOMIC DNA]</scope>
    <source>
        <strain evidence="3">YNK0</strain>
        <tissue evidence="3">Leaf</tissue>
    </source>
</reference>
<name>A0A834Z3H1_TETSI</name>
<proteinExistence type="predicted"/>
<feature type="region of interest" description="Disordered" evidence="1">
    <location>
        <begin position="500"/>
        <end position="541"/>
    </location>
</feature>
<feature type="compositionally biased region" description="Basic and acidic residues" evidence="1">
    <location>
        <begin position="347"/>
        <end position="359"/>
    </location>
</feature>
<dbReference type="OrthoDB" id="1304871at2759"/>
<accession>A0A834Z3H1</accession>
<feature type="domain" description="Calmodulin-binding" evidence="2">
    <location>
        <begin position="762"/>
        <end position="875"/>
    </location>
</feature>
<dbReference type="PANTHER" id="PTHR33923:SF2">
    <property type="entry name" value="CALMODULIN-BINDING PROTEIN-RELATED"/>
    <property type="match status" value="1"/>
</dbReference>
<sequence length="900" mass="99304">MVQRQAPNKLGIQPDSKNYVKSDKRSMALKSSSSSQHQDSRNKGGTELKKKMKKSRSMKLADLENMGLPPMTRAKSRPNRPTTTVSSSAATPQKPCPVKISDSSPNYMKSTSSSDARKEQLQVSPGSSQTSCNSKNSNRRISNSSKPNSASSGHKTLRTLTKTSSFKPARPSLKKCSGFALYSDLKVDKATCSSTLKDSKFPDYVTLHPGGTESEGTSVLKVCPYTHCSLNGHCHAPLPPLKRFLSARRRLLKTQKSMRLNCLSPRRAKASSERKKEIDTGQMAPTEDLAIREADSASSVISPMTEEVGIDFFVEIYAKPREDNAESIGRSIYDGDDEGIIDFMPSDGKKLKNEDREAAESQPDESSNSEICFEDDLDQNNDIFVAEMDVMAFPEHYQQVEVEDKYYPPSFAQAETGLGCCIGNELEGRDPAEIELGESVSETTEMDWEEMLFAAPILANGADNSTHSHDESDLINVYLPEFDTNFGDEKYESDDAYQNMETDVSSDGSDSLSQDQLFSSEDACEKPEAFSEEKDGDAKSDDNFIINMVSPASAQDPLEELTAAIQEKNGVSEPESKFLQMYPLFGDDETDCIADVEYETVTGKQENGSEIDQDVAPEELNIEAEVGPQLDDLAGEGCMLKGQKSESVDLETDQDVATSALGLEQELSSADAAKEKEQVDVSLPPVTEEQFKSSNLVGNKELSEKDQGEGWTLNISSSIDSTENGVSERNKSSSSDDSIGEAGKMQVEDSIKQEETEETCLTSAEKEKTTIHMGSDSHQETPKTCSNLKGTIRCKRSVKDLEEPRKFNPREPQYLPLELDPEAEKVDLRHQMMDERKNSEEWMLDYALRQAVTKLAPARRRKVALLVEAFETVIPIPKCETHLRDTAAGFAHARSIQACN</sequence>
<dbReference type="AlphaFoldDB" id="A0A834Z3H1"/>
<organism evidence="3 4">
    <name type="scientific">Tetracentron sinense</name>
    <name type="common">Spur-leaf</name>
    <dbReference type="NCBI Taxonomy" id="13715"/>
    <lineage>
        <taxon>Eukaryota</taxon>
        <taxon>Viridiplantae</taxon>
        <taxon>Streptophyta</taxon>
        <taxon>Embryophyta</taxon>
        <taxon>Tracheophyta</taxon>
        <taxon>Spermatophyta</taxon>
        <taxon>Magnoliopsida</taxon>
        <taxon>Trochodendrales</taxon>
        <taxon>Trochodendraceae</taxon>
        <taxon>Tetracentron</taxon>
    </lineage>
</organism>
<evidence type="ECO:0000256" key="1">
    <source>
        <dbReference type="SAM" id="MobiDB-lite"/>
    </source>
</evidence>
<dbReference type="EMBL" id="JABCRI010000012">
    <property type="protein sequence ID" value="KAF8396217.1"/>
    <property type="molecule type" value="Genomic_DNA"/>
</dbReference>
<dbReference type="Proteomes" id="UP000655225">
    <property type="component" value="Unassembled WGS sequence"/>
</dbReference>
<feature type="compositionally biased region" description="Basic and acidic residues" evidence="1">
    <location>
        <begin position="38"/>
        <end position="49"/>
    </location>
</feature>
<feature type="region of interest" description="Disordered" evidence="1">
    <location>
        <begin position="344"/>
        <end position="370"/>
    </location>
</feature>